<evidence type="ECO:0000256" key="8">
    <source>
        <dbReference type="SAM" id="Phobius"/>
    </source>
</evidence>
<evidence type="ECO:0000256" key="5">
    <source>
        <dbReference type="ARBA" id="ARBA00023136"/>
    </source>
</evidence>
<evidence type="ECO:0000259" key="9">
    <source>
        <dbReference type="Pfam" id="PF02687"/>
    </source>
</evidence>
<feature type="domain" description="ABC3 transporter permease C-terminal" evidence="9">
    <location>
        <begin position="986"/>
        <end position="1104"/>
    </location>
</feature>
<evidence type="ECO:0000256" key="3">
    <source>
        <dbReference type="ARBA" id="ARBA00022692"/>
    </source>
</evidence>
<feature type="transmembrane region" description="Helical" evidence="8">
    <location>
        <begin position="393"/>
        <end position="414"/>
    </location>
</feature>
<feature type="transmembrane region" description="Helical" evidence="8">
    <location>
        <begin position="476"/>
        <end position="496"/>
    </location>
</feature>
<feature type="transmembrane region" description="Helical" evidence="8">
    <location>
        <begin position="435"/>
        <end position="456"/>
    </location>
</feature>
<feature type="transmembrane region" description="Helical" evidence="8">
    <location>
        <begin position="533"/>
        <end position="553"/>
    </location>
</feature>
<evidence type="ECO:0000313" key="11">
    <source>
        <dbReference type="Proteomes" id="UP001596137"/>
    </source>
</evidence>
<dbReference type="RefSeq" id="WP_380761729.1">
    <property type="nucleotide sequence ID" value="NZ_JBHSRF010000089.1"/>
</dbReference>
<feature type="region of interest" description="Disordered" evidence="7">
    <location>
        <begin position="828"/>
        <end position="854"/>
    </location>
</feature>
<dbReference type="InterPro" id="IPR050250">
    <property type="entry name" value="Macrolide_Exporter_MacB"/>
</dbReference>
<evidence type="ECO:0000256" key="7">
    <source>
        <dbReference type="SAM" id="MobiDB-lite"/>
    </source>
</evidence>
<feature type="transmembrane region" description="Helical" evidence="8">
    <location>
        <begin position="1076"/>
        <end position="1100"/>
    </location>
</feature>
<reference evidence="11" key="1">
    <citation type="journal article" date="2019" name="Int. J. Syst. Evol. Microbiol.">
        <title>The Global Catalogue of Microorganisms (GCM) 10K type strain sequencing project: providing services to taxonomists for standard genome sequencing and annotation.</title>
        <authorList>
            <consortium name="The Broad Institute Genomics Platform"/>
            <consortium name="The Broad Institute Genome Sequencing Center for Infectious Disease"/>
            <person name="Wu L."/>
            <person name="Ma J."/>
        </authorList>
    </citation>
    <scope>NUCLEOTIDE SEQUENCE [LARGE SCALE GENOMIC DNA]</scope>
    <source>
        <strain evidence="11">JCM 30346</strain>
    </source>
</reference>
<dbReference type="PANTHER" id="PTHR30572:SF4">
    <property type="entry name" value="ABC TRANSPORTER PERMEASE YTRF"/>
    <property type="match status" value="1"/>
</dbReference>
<feature type="transmembrane region" description="Helical" evidence="8">
    <location>
        <begin position="341"/>
        <end position="365"/>
    </location>
</feature>
<sequence length="1118" mass="117258">MRGRTPLVLRRAFSEPLLVFAAFGSILLATTTLVALTMYASTVADVGVRRAMQTASTTVTATTISASVREGGFAAADNAVRSRIETLSGGHGTPKVPHEISLGAESDSYAMPGQQRLEHPELTRFGTYDGLDQQARLLEGSWPRPAARGTVQAALSQAAAESMDLTPGQEFVVVGRLDHKPVRVTLTGVYQLRDPYAERWTGQELLRKGVERGDYTTYGPLMVPRETFLARFTTSVNFTWTAVPNLTDLDQRSLRPFAASVAGLGDDLKRDCPTCETFSRLPDMLTALDQAALVARSTMLVPVLQLLLLAAYALILTARLLADHRRMEVALLRSRGAGSIWLGLVAGAETLLVALPCAVVAPFLAPPLLGIVNSLPWIRAAGVNVEPEPDVTAFAVSAGVALACAVLLALPALRGARRTYVEEQSLRGRGDRQGWLQRAGGDIALAVVAALAIWQLQRYGAPVTATSSGDLGIDPLIVTGPALALLCGGMLGLRLVPRISRLAERITSRRRSLAPALGSWQVSRRPARYSGPALLLTMAVAIGVVSMATAATWRGSQLDQARHVAGADLRAAAAPDSAQLGRMGRGGAYAALPGVTEISPVFRGTAAFSQGNVTLLAADAAKLGPMVTLRDDLSRATMPALAGRLTDGRPPVTALPLPGTPTSLTLEVRLRLERPELAEQYVPLRLRMVLTDALGVQRHISFGPLDADGVAHRLTADLAALAGQEGRLAYPLAVRGFSVQVPVPVDGSALELAVDAMTTGDGTRLTLPADMRWGHLGRQEGHLTGEQVTAGPGLFTVTVLKPSGMVAGDLAGPEEIALIAAPADVPDEALFKTPPTGNDGRPSPPPADAGRNPSIFRPLPVVITSDLAAREKLTEGGSGLMDLDGRPIQITVAGVVAAMPGTTAGVSAVLADLPTLLARDVAAGREPHAPTEWWMSARGDDSGPAAAELARHPDWDQTVVDLGTLTRELRDDPLASGLQGALILGFAAALVFAALGFLVNAAVAARERGSEFAILRALGVSFRQIFGLLAVEQAFLIGLSVAGGTLLAVVVAALVVPHIVLTGQASTVSPPVLLDIPWPATLAMLAAVSALLFAIVAGLARSLRRQGLGRALRIGEDR</sequence>
<gene>
    <name evidence="10" type="ORF">ACFP1K_35330</name>
</gene>
<evidence type="ECO:0000313" key="10">
    <source>
        <dbReference type="EMBL" id="MFC6086489.1"/>
    </source>
</evidence>
<dbReference type="Pfam" id="PF02687">
    <property type="entry name" value="FtsX"/>
    <property type="match status" value="2"/>
</dbReference>
<dbReference type="InterPro" id="IPR003838">
    <property type="entry name" value="ABC3_permease_C"/>
</dbReference>
<evidence type="ECO:0000256" key="1">
    <source>
        <dbReference type="ARBA" id="ARBA00004651"/>
    </source>
</evidence>
<feature type="transmembrane region" description="Helical" evidence="8">
    <location>
        <begin position="1025"/>
        <end position="1056"/>
    </location>
</feature>
<comment type="subcellular location">
    <subcellularLocation>
        <location evidence="1">Cell membrane</location>
        <topology evidence="1">Multi-pass membrane protein</topology>
    </subcellularLocation>
</comment>
<evidence type="ECO:0000256" key="6">
    <source>
        <dbReference type="ARBA" id="ARBA00038076"/>
    </source>
</evidence>
<accession>A0ABW1NUT7</accession>
<proteinExistence type="inferred from homology"/>
<keyword evidence="5 8" id="KW-0472">Membrane</keyword>
<comment type="similarity">
    <text evidence="6">Belongs to the ABC-4 integral membrane protein family.</text>
</comment>
<keyword evidence="3 8" id="KW-0812">Transmembrane</keyword>
<protein>
    <submittedName>
        <fullName evidence="10">FtsX-like permease family protein</fullName>
    </submittedName>
</protein>
<evidence type="ECO:0000256" key="2">
    <source>
        <dbReference type="ARBA" id="ARBA00022475"/>
    </source>
</evidence>
<dbReference type="Proteomes" id="UP001596137">
    <property type="component" value="Unassembled WGS sequence"/>
</dbReference>
<dbReference type="EMBL" id="JBHSRF010000089">
    <property type="protein sequence ID" value="MFC6086489.1"/>
    <property type="molecule type" value="Genomic_DNA"/>
</dbReference>
<keyword evidence="4 8" id="KW-1133">Transmembrane helix</keyword>
<comment type="caution">
    <text evidence="10">The sequence shown here is derived from an EMBL/GenBank/DDBJ whole genome shotgun (WGS) entry which is preliminary data.</text>
</comment>
<feature type="domain" description="ABC3 transporter permease C-terminal" evidence="9">
    <location>
        <begin position="305"/>
        <end position="419"/>
    </location>
</feature>
<keyword evidence="2" id="KW-1003">Cell membrane</keyword>
<dbReference type="PANTHER" id="PTHR30572">
    <property type="entry name" value="MEMBRANE COMPONENT OF TRANSPORTER-RELATED"/>
    <property type="match status" value="1"/>
</dbReference>
<evidence type="ECO:0000256" key="4">
    <source>
        <dbReference type="ARBA" id="ARBA00022989"/>
    </source>
</evidence>
<keyword evidence="11" id="KW-1185">Reference proteome</keyword>
<organism evidence="10 11">
    <name type="scientific">Sphaerisporangium aureirubrum</name>
    <dbReference type="NCBI Taxonomy" id="1544736"/>
    <lineage>
        <taxon>Bacteria</taxon>
        <taxon>Bacillati</taxon>
        <taxon>Actinomycetota</taxon>
        <taxon>Actinomycetes</taxon>
        <taxon>Streptosporangiales</taxon>
        <taxon>Streptosporangiaceae</taxon>
        <taxon>Sphaerisporangium</taxon>
    </lineage>
</organism>
<name>A0ABW1NUT7_9ACTN</name>
<feature type="transmembrane region" description="Helical" evidence="8">
    <location>
        <begin position="981"/>
        <end position="1004"/>
    </location>
</feature>
<feature type="transmembrane region" description="Helical" evidence="8">
    <location>
        <begin position="299"/>
        <end position="321"/>
    </location>
</feature>